<dbReference type="PANTHER" id="PTHR46007">
    <property type="entry name" value="MEDIATOR OF RNA POLYMERASE II TRANSCRIPTION SUBUNIT 12"/>
    <property type="match status" value="1"/>
</dbReference>
<feature type="compositionally biased region" description="Basic and acidic residues" evidence="1">
    <location>
        <begin position="702"/>
        <end position="717"/>
    </location>
</feature>
<feature type="region of interest" description="Disordered" evidence="1">
    <location>
        <begin position="465"/>
        <end position="489"/>
    </location>
</feature>
<feature type="region of interest" description="Disordered" evidence="1">
    <location>
        <begin position="149"/>
        <end position="174"/>
    </location>
</feature>
<reference evidence="2" key="1">
    <citation type="submission" date="2013-08" db="EMBL/GenBank/DDBJ databases">
        <title>Gene expansion shapes genome architecture in the human pathogen Lichtheimia corymbifera: an evolutionary genomics analysis in the ancient terrestrial Mucorales (Mucoromycotina).</title>
        <authorList>
            <person name="Schwartze V.U."/>
            <person name="Winter S."/>
            <person name="Shelest E."/>
            <person name="Marcet-Houben M."/>
            <person name="Horn F."/>
            <person name="Wehner S."/>
            <person name="Hoffmann K."/>
            <person name="Riege K."/>
            <person name="Sammeth M."/>
            <person name="Nowrousian M."/>
            <person name="Valiante V."/>
            <person name="Linde J."/>
            <person name="Jacobsen I.D."/>
            <person name="Marz M."/>
            <person name="Brakhage A.A."/>
            <person name="Gabaldon T."/>
            <person name="Bocker S."/>
            <person name="Voigt K."/>
        </authorList>
    </citation>
    <scope>NUCLEOTIDE SEQUENCE [LARGE SCALE GENOMIC DNA]</scope>
    <source>
        <strain evidence="2">FSU 9682</strain>
    </source>
</reference>
<feature type="region of interest" description="Disordered" evidence="1">
    <location>
        <begin position="730"/>
        <end position="779"/>
    </location>
</feature>
<organism evidence="2 3">
    <name type="scientific">Lichtheimia corymbifera JMRC:FSU:9682</name>
    <dbReference type="NCBI Taxonomy" id="1263082"/>
    <lineage>
        <taxon>Eukaryota</taxon>
        <taxon>Fungi</taxon>
        <taxon>Fungi incertae sedis</taxon>
        <taxon>Mucoromycota</taxon>
        <taxon>Mucoromycotina</taxon>
        <taxon>Mucoromycetes</taxon>
        <taxon>Mucorales</taxon>
        <taxon>Lichtheimiaceae</taxon>
        <taxon>Lichtheimia</taxon>
    </lineage>
</organism>
<feature type="region of interest" description="Disordered" evidence="1">
    <location>
        <begin position="358"/>
        <end position="435"/>
    </location>
</feature>
<feature type="compositionally biased region" description="Low complexity" evidence="1">
    <location>
        <begin position="474"/>
        <end position="484"/>
    </location>
</feature>
<proteinExistence type="predicted"/>
<dbReference type="EMBL" id="CBTN010000019">
    <property type="protein sequence ID" value="CDH53744.1"/>
    <property type="molecule type" value="Genomic_DNA"/>
</dbReference>
<feature type="compositionally biased region" description="Polar residues" evidence="1">
    <location>
        <begin position="541"/>
        <end position="555"/>
    </location>
</feature>
<feature type="region of interest" description="Disordered" evidence="1">
    <location>
        <begin position="588"/>
        <end position="670"/>
    </location>
</feature>
<evidence type="ECO:0000256" key="1">
    <source>
        <dbReference type="SAM" id="MobiDB-lite"/>
    </source>
</evidence>
<dbReference type="VEuPathDB" id="FungiDB:LCOR_05063.1"/>
<feature type="compositionally biased region" description="Basic and acidic residues" evidence="1">
    <location>
        <begin position="613"/>
        <end position="623"/>
    </location>
</feature>
<evidence type="ECO:0000313" key="2">
    <source>
        <dbReference type="EMBL" id="CDH53744.1"/>
    </source>
</evidence>
<sequence>MLEYNTSKLAEDGDDNALSTQQQQRRLDDTYQPLDEIQLTRDFRASLILTQLGHLDPLQLSSLSSSTSSPQVANEAVKSHSVHNTTPPLSPSSSTSEVRGGGSNSSRSNSEIVAGVPTVATATVVAPKQQPANTMKGEVVDFHDITSGPPIIPMAKPPSKKTKEPPFSVSKGKSIFESDDEDLSDEDIFFKDFSRGIRSSRLVIEKYSNNNNNNESPSLSQRKTRYSKFDLAAFAHHLHENRLSVMQLRESNIQLSQEDELELLRLLKKRKSMAVTTATSENNDTNDPEASSVISPPPPPPVPSSPSPINNENIPERPITKKPSLLLRKMHHMDDEEIQRRKSVRKSLSMDDIHHVTALYDTPTPPSPQPVRSPSTQKSLFNEPSTTPSHSTPSLFAGEQSKQRQQQQQHVQPDITEPTTSSTPSSSSSTPRSRSIGLFGSLRQAKKAAPFRGLVRNLSNAGSAYRNRNRSATQQQQQQQQQHQDGMTPAAMAVMQHDKQIKDDNMSKDISTINDDIHPPPQQDGGLLTHLLAKAGKATRRSNTTKTVNMHQQRSAGLRQRRDKAKSRVIRRTIIYVPPDSLNFMKNLNGSLSSSSSPENTNNIPMPPLPQDMIDKIRQVDQRRRSKATTVASNGQQQQQQQENADGGYYDDESLYDYYQGGDDNDTPQLQGLEVREMDDGTVEWGIVKKQGNRKSFYAHDNTVEHSRADDEEDGSHGIEEHLREWMKLNTQQQQQQQPLHHDSGSSLSPPPIPRRSPRRRIDSSGEDHRRAKHISTITSSKDASTIDVYFAPQQTLPSLLQMIADSTKEQELAKEREKLELERMKQASVEDQLDEVMRSFQQTE</sequence>
<dbReference type="PANTHER" id="PTHR46007:SF12">
    <property type="entry name" value="C2H2-TYPE DOMAIN-CONTAINING PROTEIN-RELATED"/>
    <property type="match status" value="1"/>
</dbReference>
<comment type="caution">
    <text evidence="2">The sequence shown here is derived from an EMBL/GenBank/DDBJ whole genome shotgun (WGS) entry which is preliminary data.</text>
</comment>
<feature type="compositionally biased region" description="Low complexity" evidence="1">
    <location>
        <begin position="85"/>
        <end position="96"/>
    </location>
</feature>
<gene>
    <name evidence="2" type="ORF">LCOR_05063.1</name>
</gene>
<dbReference type="GO" id="GO:0003713">
    <property type="term" value="F:transcription coactivator activity"/>
    <property type="evidence" value="ECO:0007669"/>
    <property type="project" value="TreeGrafter"/>
</dbReference>
<dbReference type="OrthoDB" id="2401616at2759"/>
<feature type="compositionally biased region" description="Basic and acidic residues" evidence="1">
    <location>
        <begin position="760"/>
        <end position="770"/>
    </location>
</feature>
<keyword evidence="3" id="KW-1185">Reference proteome</keyword>
<feature type="compositionally biased region" description="Polar residues" evidence="1">
    <location>
        <begin position="275"/>
        <end position="285"/>
    </location>
</feature>
<feature type="compositionally biased region" description="Low complexity" evidence="1">
    <location>
        <begin position="403"/>
        <end position="435"/>
    </location>
</feature>
<dbReference type="STRING" id="1263082.A0A068RUP2"/>
<dbReference type="Proteomes" id="UP000027586">
    <property type="component" value="Unassembled WGS sequence"/>
</dbReference>
<dbReference type="InterPro" id="IPR051647">
    <property type="entry name" value="Mediator_comp_sub12"/>
</dbReference>
<feature type="region of interest" description="Disordered" evidence="1">
    <location>
        <begin position="538"/>
        <end position="566"/>
    </location>
</feature>
<feature type="region of interest" description="Disordered" evidence="1">
    <location>
        <begin position="275"/>
        <end position="323"/>
    </location>
</feature>
<feature type="region of interest" description="Disordered" evidence="1">
    <location>
        <begin position="698"/>
        <end position="717"/>
    </location>
</feature>
<feature type="region of interest" description="Disordered" evidence="1">
    <location>
        <begin position="1"/>
        <end position="32"/>
    </location>
</feature>
<protein>
    <submittedName>
        <fullName evidence="2">Uncharacterized protein</fullName>
    </submittedName>
</protein>
<feature type="region of interest" description="Disordered" evidence="1">
    <location>
        <begin position="62"/>
        <end position="112"/>
    </location>
</feature>
<dbReference type="GO" id="GO:0016592">
    <property type="term" value="C:mediator complex"/>
    <property type="evidence" value="ECO:0007669"/>
    <property type="project" value="TreeGrafter"/>
</dbReference>
<evidence type="ECO:0000313" key="3">
    <source>
        <dbReference type="Proteomes" id="UP000027586"/>
    </source>
</evidence>
<dbReference type="GO" id="GO:0045944">
    <property type="term" value="P:positive regulation of transcription by RNA polymerase II"/>
    <property type="evidence" value="ECO:0007669"/>
    <property type="project" value="TreeGrafter"/>
</dbReference>
<name>A0A068RUP2_9FUNG</name>
<feature type="compositionally biased region" description="Low complexity" evidence="1">
    <location>
        <begin position="384"/>
        <end position="394"/>
    </location>
</feature>
<feature type="compositionally biased region" description="Pro residues" evidence="1">
    <location>
        <begin position="295"/>
        <end position="306"/>
    </location>
</feature>
<dbReference type="AlphaFoldDB" id="A0A068RUP2"/>
<accession>A0A068RUP2</accession>